<gene>
    <name evidence="2" type="ORF">HKN21_08935</name>
</gene>
<dbReference type="EMBL" id="JABDJR010000355">
    <property type="protein sequence ID" value="NNF06873.1"/>
    <property type="molecule type" value="Genomic_DNA"/>
</dbReference>
<evidence type="ECO:0000256" key="1">
    <source>
        <dbReference type="SAM" id="SignalP"/>
    </source>
</evidence>
<accession>A0A7Y2E7Z9</accession>
<name>A0A7Y2E7Z9_UNCEI</name>
<dbReference type="AlphaFoldDB" id="A0A7Y2E7Z9"/>
<evidence type="ECO:0000313" key="2">
    <source>
        <dbReference type="EMBL" id="NNF06873.1"/>
    </source>
</evidence>
<keyword evidence="1" id="KW-0732">Signal</keyword>
<protein>
    <submittedName>
        <fullName evidence="2">Uncharacterized protein</fullName>
    </submittedName>
</protein>
<organism evidence="2 3">
    <name type="scientific">Eiseniibacteriota bacterium</name>
    <dbReference type="NCBI Taxonomy" id="2212470"/>
    <lineage>
        <taxon>Bacteria</taxon>
        <taxon>Candidatus Eiseniibacteriota</taxon>
    </lineage>
</organism>
<evidence type="ECO:0000313" key="3">
    <source>
        <dbReference type="Proteomes" id="UP000547674"/>
    </source>
</evidence>
<proteinExistence type="predicted"/>
<sequence>MKRALVLAMVTGCLVFGSTAVALAAGTGTQADAKIAVHLTSRPAKAITICTTASPEQTGGLLCTDENNENINTEGNLQTSYAAYHVVVGSDPAAGITGASFGIAYDASIGHFGWTNCGDLEFPGNGWPASGGVTAITFASCQNTPNDADAGATAITVLGEAYLYAYGAGQYCLTPRLSVPAQDFQVADCANSSSDLCYPDAAGKVGFGGVAGYAPCYTPPTPVENTTWGAIKSNVGE</sequence>
<feature type="signal peptide" evidence="1">
    <location>
        <begin position="1"/>
        <end position="24"/>
    </location>
</feature>
<comment type="caution">
    <text evidence="2">The sequence shown here is derived from an EMBL/GenBank/DDBJ whole genome shotgun (WGS) entry which is preliminary data.</text>
</comment>
<reference evidence="2 3" key="1">
    <citation type="submission" date="2020-03" db="EMBL/GenBank/DDBJ databases">
        <title>Metabolic flexibility allows generalist bacteria to become dominant in a frequently disturbed ecosystem.</title>
        <authorList>
            <person name="Chen Y.-J."/>
            <person name="Leung P.M."/>
            <person name="Bay S.K."/>
            <person name="Hugenholtz P."/>
            <person name="Kessler A.J."/>
            <person name="Shelley G."/>
            <person name="Waite D.W."/>
            <person name="Cook P.L."/>
            <person name="Greening C."/>
        </authorList>
    </citation>
    <scope>NUCLEOTIDE SEQUENCE [LARGE SCALE GENOMIC DNA]</scope>
    <source>
        <strain evidence="2">SS_bin_28</strain>
    </source>
</reference>
<feature type="chain" id="PRO_5031216786" evidence="1">
    <location>
        <begin position="25"/>
        <end position="237"/>
    </location>
</feature>
<dbReference type="Proteomes" id="UP000547674">
    <property type="component" value="Unassembled WGS sequence"/>
</dbReference>